<accession>A0A067LBB1</accession>
<reference evidence="1 2" key="1">
    <citation type="journal article" date="2014" name="PLoS ONE">
        <title>Global Analysis of Gene Expression Profiles in Physic Nut (Jatropha curcas L.) Seedlings Exposed to Salt Stress.</title>
        <authorList>
            <person name="Zhang L."/>
            <person name="Zhang C."/>
            <person name="Wu P."/>
            <person name="Chen Y."/>
            <person name="Li M."/>
            <person name="Jiang H."/>
            <person name="Wu G."/>
        </authorList>
    </citation>
    <scope>NUCLEOTIDE SEQUENCE [LARGE SCALE GENOMIC DNA]</scope>
    <source>
        <strain evidence="2">cv. GZQX0401</strain>
        <tissue evidence="1">Young leaves</tissue>
    </source>
</reference>
<evidence type="ECO:0000313" key="2">
    <source>
        <dbReference type="Proteomes" id="UP000027138"/>
    </source>
</evidence>
<dbReference type="EMBL" id="KK914251">
    <property type="protein sequence ID" value="KDP44528.1"/>
    <property type="molecule type" value="Genomic_DNA"/>
</dbReference>
<protein>
    <submittedName>
        <fullName evidence="1">Uncharacterized protein</fullName>
    </submittedName>
</protein>
<gene>
    <name evidence="1" type="ORF">JCGZ_16361</name>
</gene>
<evidence type="ECO:0000313" key="1">
    <source>
        <dbReference type="EMBL" id="KDP44528.1"/>
    </source>
</evidence>
<dbReference type="AlphaFoldDB" id="A0A067LBB1"/>
<sequence>MYAENERIGLRTYRLRIRLQFHNPREKGLILSLGASPECRRLVTGPPPLAAVHGGRNVELHWNRAIHTPSDSIFGQEFNSGEPQFACAAAVVGIASREETRTERGSRWRSTRGATIASCHRSLPLLRPPRAETEEGEMGGHGSAMRR</sequence>
<name>A0A067LBB1_JATCU</name>
<keyword evidence="2" id="KW-1185">Reference proteome</keyword>
<proteinExistence type="predicted"/>
<dbReference type="Proteomes" id="UP000027138">
    <property type="component" value="Unassembled WGS sequence"/>
</dbReference>
<organism evidence="1 2">
    <name type="scientific">Jatropha curcas</name>
    <name type="common">Barbados nut</name>
    <dbReference type="NCBI Taxonomy" id="180498"/>
    <lineage>
        <taxon>Eukaryota</taxon>
        <taxon>Viridiplantae</taxon>
        <taxon>Streptophyta</taxon>
        <taxon>Embryophyta</taxon>
        <taxon>Tracheophyta</taxon>
        <taxon>Spermatophyta</taxon>
        <taxon>Magnoliopsida</taxon>
        <taxon>eudicotyledons</taxon>
        <taxon>Gunneridae</taxon>
        <taxon>Pentapetalae</taxon>
        <taxon>rosids</taxon>
        <taxon>fabids</taxon>
        <taxon>Malpighiales</taxon>
        <taxon>Euphorbiaceae</taxon>
        <taxon>Crotonoideae</taxon>
        <taxon>Jatropheae</taxon>
        <taxon>Jatropha</taxon>
    </lineage>
</organism>